<reference evidence="2" key="1">
    <citation type="submission" date="2025-08" db="UniProtKB">
        <authorList>
            <consortium name="RefSeq"/>
        </authorList>
    </citation>
    <scope>IDENTIFICATION</scope>
    <source>
        <tissue evidence="2">Leaves</tissue>
    </source>
</reference>
<dbReference type="KEGG" id="jre:109021264"/>
<dbReference type="GeneID" id="109021264"/>
<dbReference type="PANTHER" id="PTHR11439:SF455">
    <property type="entry name" value="RLK (RECEPTOR-LIKE PROTEIN KINASE) 8, PUTATIVE-RELATED"/>
    <property type="match status" value="1"/>
</dbReference>
<gene>
    <name evidence="2" type="primary">LOC109021264</name>
</gene>
<proteinExistence type="predicted"/>
<evidence type="ECO:0000313" key="1">
    <source>
        <dbReference type="Proteomes" id="UP000235220"/>
    </source>
</evidence>
<dbReference type="RefSeq" id="XP_018859412.1">
    <property type="nucleotide sequence ID" value="XM_019003867.1"/>
</dbReference>
<dbReference type="Proteomes" id="UP000235220">
    <property type="component" value="Chromosome 14"/>
</dbReference>
<dbReference type="STRING" id="51240.A0A2I4HTE7"/>
<evidence type="ECO:0000313" key="2">
    <source>
        <dbReference type="RefSeq" id="XP_018859412.1"/>
    </source>
</evidence>
<dbReference type="Gramene" id="Jr14_16280_p1">
    <property type="protein sequence ID" value="cds.Jr14_16280_p1"/>
    <property type="gene ID" value="Jr14_16280"/>
</dbReference>
<dbReference type="CDD" id="cd09272">
    <property type="entry name" value="RNase_HI_RT_Ty1"/>
    <property type="match status" value="1"/>
</dbReference>
<organism evidence="1 2">
    <name type="scientific">Juglans regia</name>
    <name type="common">English walnut</name>
    <dbReference type="NCBI Taxonomy" id="51240"/>
    <lineage>
        <taxon>Eukaryota</taxon>
        <taxon>Viridiplantae</taxon>
        <taxon>Streptophyta</taxon>
        <taxon>Embryophyta</taxon>
        <taxon>Tracheophyta</taxon>
        <taxon>Spermatophyta</taxon>
        <taxon>Magnoliopsida</taxon>
        <taxon>eudicotyledons</taxon>
        <taxon>Gunneridae</taxon>
        <taxon>Pentapetalae</taxon>
        <taxon>rosids</taxon>
        <taxon>fabids</taxon>
        <taxon>Fagales</taxon>
        <taxon>Juglandaceae</taxon>
        <taxon>Juglans</taxon>
    </lineage>
</organism>
<accession>A0A2I4HTE7</accession>
<sequence length="242" mass="27296">MVEAVGLTTSQDVWVALERPFSHPSKTREIRLKDRLHLMKKGTISVADYSWAFKPLCDQLMAIGRPVDDVDKSHCQTKYARDIFVRTQLLYCKPVATLIVVAQRISSDVSSFVDVTLHRSLVRALQYLTITRPDITHSVNSVSQYLHAPTNDHFQVVEHIIRYVKGTLHFDLTMTTSSFTGIVAYSNVDWAGCLNTHPSTSCYSIYLGENLVSWSAKKQPTVSRFNCESKYRALGLVAAEIL</sequence>
<name>A0A2I4HTE7_JUGRE</name>
<dbReference type="PANTHER" id="PTHR11439">
    <property type="entry name" value="GAG-POL-RELATED RETROTRANSPOSON"/>
    <property type="match status" value="1"/>
</dbReference>
<protein>
    <submittedName>
        <fullName evidence="2">Uncharacterized mitochondrial protein AtMg00810-like</fullName>
    </submittedName>
</protein>
<keyword evidence="1" id="KW-1185">Reference proteome</keyword>
<dbReference type="OrthoDB" id="1845088at2759"/>
<dbReference type="AlphaFoldDB" id="A0A2I4HTE7"/>